<evidence type="ECO:0000256" key="1">
    <source>
        <dbReference type="SAM" id="MobiDB-lite"/>
    </source>
</evidence>
<feature type="region of interest" description="Disordered" evidence="1">
    <location>
        <begin position="1"/>
        <end position="25"/>
    </location>
</feature>
<comment type="caution">
    <text evidence="4">The sequence shown here is derived from an EMBL/GenBank/DDBJ whole genome shotgun (WGS) entry which is preliminary data.</text>
</comment>
<feature type="transmembrane region" description="Helical" evidence="2">
    <location>
        <begin position="85"/>
        <end position="104"/>
    </location>
</feature>
<keyword evidence="5" id="KW-1185">Reference proteome</keyword>
<feature type="transmembrane region" description="Helical" evidence="2">
    <location>
        <begin position="116"/>
        <end position="142"/>
    </location>
</feature>
<reference evidence="4 5" key="1">
    <citation type="submission" date="2024-09" db="EMBL/GenBank/DDBJ databases">
        <authorList>
            <person name="Sun Q."/>
            <person name="Mori K."/>
        </authorList>
    </citation>
    <scope>NUCLEOTIDE SEQUENCE [LARGE SCALE GENOMIC DNA]</scope>
    <source>
        <strain evidence="4 5">CCM 7609</strain>
    </source>
</reference>
<dbReference type="EMBL" id="JBHMFI010000002">
    <property type="protein sequence ID" value="MFB9074648.1"/>
    <property type="molecule type" value="Genomic_DNA"/>
</dbReference>
<dbReference type="RefSeq" id="WP_378040245.1">
    <property type="nucleotide sequence ID" value="NZ_JBHLWH010000011.1"/>
</dbReference>
<keyword evidence="2" id="KW-1133">Transmembrane helix</keyword>
<dbReference type="InterPro" id="IPR006976">
    <property type="entry name" value="VanZ-like"/>
</dbReference>
<evidence type="ECO:0000256" key="2">
    <source>
        <dbReference type="SAM" id="Phobius"/>
    </source>
</evidence>
<name>A0ABV5G6R2_9MICC</name>
<keyword evidence="2" id="KW-0472">Membrane</keyword>
<feature type="domain" description="VanZ-like" evidence="3">
    <location>
        <begin position="69"/>
        <end position="168"/>
    </location>
</feature>
<evidence type="ECO:0000313" key="4">
    <source>
        <dbReference type="EMBL" id="MFB9074648.1"/>
    </source>
</evidence>
<keyword evidence="2" id="KW-0812">Transmembrane</keyword>
<protein>
    <submittedName>
        <fullName evidence="4">VanZ family protein</fullName>
    </submittedName>
</protein>
<feature type="transmembrane region" description="Helical" evidence="2">
    <location>
        <begin position="148"/>
        <end position="168"/>
    </location>
</feature>
<organism evidence="4 5">
    <name type="scientific">Citricoccus parietis</name>
    <dbReference type="NCBI Taxonomy" id="592307"/>
    <lineage>
        <taxon>Bacteria</taxon>
        <taxon>Bacillati</taxon>
        <taxon>Actinomycetota</taxon>
        <taxon>Actinomycetes</taxon>
        <taxon>Micrococcales</taxon>
        <taxon>Micrococcaceae</taxon>
        <taxon>Citricoccus</taxon>
    </lineage>
</organism>
<dbReference type="Proteomes" id="UP001589575">
    <property type="component" value="Unassembled WGS sequence"/>
</dbReference>
<accession>A0ABV5G6R2</accession>
<proteinExistence type="predicted"/>
<dbReference type="Pfam" id="PF04892">
    <property type="entry name" value="VanZ"/>
    <property type="match status" value="1"/>
</dbReference>
<gene>
    <name evidence="4" type="ORF">ACFFX0_27055</name>
</gene>
<feature type="compositionally biased region" description="Polar residues" evidence="1">
    <location>
        <begin position="1"/>
        <end position="21"/>
    </location>
</feature>
<evidence type="ECO:0000313" key="5">
    <source>
        <dbReference type="Proteomes" id="UP001589575"/>
    </source>
</evidence>
<evidence type="ECO:0000259" key="3">
    <source>
        <dbReference type="Pfam" id="PF04892"/>
    </source>
</evidence>
<sequence>MTALQGSPVSRRNVTSENEQVSAPPRKEHRRWAGWSLLAYLVPLTALVLSARLGDHGIPQVAESLLQWFRETRWFSEIRFGHLEAAANVLLFIPIGFLFAGLWGRRTRTPRILRSGLPDFVVWLLAVLLSAGIELTQMFLLAERSGTFRDLLCNATGALAGVLTFRLVQTARSRTSRRNTP</sequence>
<feature type="transmembrane region" description="Helical" evidence="2">
    <location>
        <begin position="32"/>
        <end position="51"/>
    </location>
</feature>